<proteinExistence type="predicted"/>
<accession>A0AAV1UL19</accession>
<dbReference type="AlphaFoldDB" id="A0AAV1UL19"/>
<organism evidence="1 2">
    <name type="scientific">Peronospora matthiolae</name>
    <dbReference type="NCBI Taxonomy" id="2874970"/>
    <lineage>
        <taxon>Eukaryota</taxon>
        <taxon>Sar</taxon>
        <taxon>Stramenopiles</taxon>
        <taxon>Oomycota</taxon>
        <taxon>Peronosporomycetes</taxon>
        <taxon>Peronosporales</taxon>
        <taxon>Peronosporaceae</taxon>
        <taxon>Peronospora</taxon>
    </lineage>
</organism>
<reference evidence="1" key="1">
    <citation type="submission" date="2024-01" db="EMBL/GenBank/DDBJ databases">
        <authorList>
            <person name="Webb A."/>
        </authorList>
    </citation>
    <scope>NUCLEOTIDE SEQUENCE</scope>
    <source>
        <strain evidence="1">Pm1</strain>
    </source>
</reference>
<dbReference type="EMBL" id="CAKLBY020000197">
    <property type="protein sequence ID" value="CAK7934125.1"/>
    <property type="molecule type" value="Genomic_DNA"/>
</dbReference>
<name>A0AAV1UL19_9STRA</name>
<protein>
    <submittedName>
        <fullName evidence="1">Uncharacterized protein</fullName>
    </submittedName>
</protein>
<dbReference type="Proteomes" id="UP001162060">
    <property type="component" value="Unassembled WGS sequence"/>
</dbReference>
<evidence type="ECO:0000313" key="2">
    <source>
        <dbReference type="Proteomes" id="UP001162060"/>
    </source>
</evidence>
<gene>
    <name evidence="1" type="ORF">PM001_LOCUS19275</name>
</gene>
<sequence>MLMLLVRGEQDDQLTLAMLLSPKFLTFTQTLSKHMCVKLSVAQGFSSQNE</sequence>
<evidence type="ECO:0000313" key="1">
    <source>
        <dbReference type="EMBL" id="CAK7934125.1"/>
    </source>
</evidence>
<comment type="caution">
    <text evidence="1">The sequence shown here is derived from an EMBL/GenBank/DDBJ whole genome shotgun (WGS) entry which is preliminary data.</text>
</comment>